<evidence type="ECO:0000259" key="3">
    <source>
        <dbReference type="Pfam" id="PF03061"/>
    </source>
</evidence>
<proteinExistence type="inferred from homology"/>
<dbReference type="AlphaFoldDB" id="A0A858BVU3"/>
<dbReference type="PANTHER" id="PTHR21660:SF1">
    <property type="entry name" value="ACYL-COENZYME A THIOESTERASE 13"/>
    <property type="match status" value="1"/>
</dbReference>
<organism evidence="4 5">
    <name type="scientific">Aminipila butyrica</name>
    <dbReference type="NCBI Taxonomy" id="433296"/>
    <lineage>
        <taxon>Bacteria</taxon>
        <taxon>Bacillati</taxon>
        <taxon>Bacillota</taxon>
        <taxon>Clostridia</taxon>
        <taxon>Peptostreptococcales</taxon>
        <taxon>Anaerovoracaceae</taxon>
        <taxon>Aminipila</taxon>
    </lineage>
</organism>
<dbReference type="KEGG" id="abut:Ami103574_09455"/>
<sequence>MSIEEIFKQDDLEKIMRAFIAERRREPERLNEMLNIQLITCNKEERTAIFEFPIYDWELNPNNALHGGITASMMDYALGLFANCICRQLGGVFSPTVDLNVRYLLPIAGADKVQIKAQLLSSGASLLTLNGEASIQKGGPLVAAASATYKVLQR</sequence>
<dbReference type="CDD" id="cd03443">
    <property type="entry name" value="PaaI_thioesterase"/>
    <property type="match status" value="1"/>
</dbReference>
<dbReference type="EMBL" id="CP048649">
    <property type="protein sequence ID" value="QIB69542.1"/>
    <property type="molecule type" value="Genomic_DNA"/>
</dbReference>
<dbReference type="InterPro" id="IPR006683">
    <property type="entry name" value="Thioestr_dom"/>
</dbReference>
<feature type="domain" description="Thioesterase" evidence="3">
    <location>
        <begin position="63"/>
        <end position="139"/>
    </location>
</feature>
<dbReference type="Proteomes" id="UP000466848">
    <property type="component" value="Chromosome"/>
</dbReference>
<keyword evidence="5" id="KW-1185">Reference proteome</keyword>
<evidence type="ECO:0000256" key="2">
    <source>
        <dbReference type="ARBA" id="ARBA00022801"/>
    </source>
</evidence>
<dbReference type="GO" id="GO:0047617">
    <property type="term" value="F:fatty acyl-CoA hydrolase activity"/>
    <property type="evidence" value="ECO:0007669"/>
    <property type="project" value="InterPro"/>
</dbReference>
<dbReference type="Gene3D" id="3.10.129.10">
    <property type="entry name" value="Hotdog Thioesterase"/>
    <property type="match status" value="1"/>
</dbReference>
<evidence type="ECO:0000256" key="1">
    <source>
        <dbReference type="ARBA" id="ARBA00008324"/>
    </source>
</evidence>
<keyword evidence="2" id="KW-0378">Hydrolase</keyword>
<evidence type="ECO:0000313" key="4">
    <source>
        <dbReference type="EMBL" id="QIB69542.1"/>
    </source>
</evidence>
<dbReference type="Pfam" id="PF03061">
    <property type="entry name" value="4HBT"/>
    <property type="match status" value="1"/>
</dbReference>
<protein>
    <submittedName>
        <fullName evidence="4">PaaI family thioesterase</fullName>
    </submittedName>
</protein>
<dbReference type="InterPro" id="IPR039298">
    <property type="entry name" value="ACOT13"/>
</dbReference>
<reference evidence="4 5" key="1">
    <citation type="submission" date="2020-02" db="EMBL/GenBank/DDBJ databases">
        <authorList>
            <person name="Kim Y.B."/>
            <person name="Roh S.W."/>
        </authorList>
    </citation>
    <scope>NUCLEOTIDE SEQUENCE [LARGE SCALE GENOMIC DNA]</scope>
    <source>
        <strain evidence="4 5">DSM 103574</strain>
    </source>
</reference>
<gene>
    <name evidence="4" type="ORF">Ami103574_09455</name>
</gene>
<dbReference type="PANTHER" id="PTHR21660">
    <property type="entry name" value="THIOESTERASE SUPERFAMILY MEMBER-RELATED"/>
    <property type="match status" value="1"/>
</dbReference>
<comment type="similarity">
    <text evidence="1">Belongs to the thioesterase PaaI family.</text>
</comment>
<dbReference type="RefSeq" id="WP_163066785.1">
    <property type="nucleotide sequence ID" value="NZ_CP048649.1"/>
</dbReference>
<accession>A0A858BVU3</accession>
<name>A0A858BVU3_9FIRM</name>
<dbReference type="InterPro" id="IPR029069">
    <property type="entry name" value="HotDog_dom_sf"/>
</dbReference>
<dbReference type="SUPFAM" id="SSF54637">
    <property type="entry name" value="Thioesterase/thiol ester dehydrase-isomerase"/>
    <property type="match status" value="1"/>
</dbReference>
<evidence type="ECO:0000313" key="5">
    <source>
        <dbReference type="Proteomes" id="UP000466848"/>
    </source>
</evidence>